<gene>
    <name evidence="1" type="ORF">LOY88_006462</name>
</gene>
<name>A0ACB8UQ30_9EURO</name>
<evidence type="ECO:0000313" key="1">
    <source>
        <dbReference type="EMBL" id="KAI2381950.1"/>
    </source>
</evidence>
<protein>
    <submittedName>
        <fullName evidence="1">Uncharacterized protein</fullName>
    </submittedName>
</protein>
<sequence length="150" mass="16003">MISKRWAILLSVLCSRARAAPPAVTIAPSPTGASCSFHVDHWDCTSLCTETSSWYGISTTVTNFDEFQNSLDSVYKSRSLTGNSIPVHTTAFTFPGLGYITAYGYYNSEALKSAGYQIISGVSTITEPCKPTASLPPSPTGSDCTPHGDH</sequence>
<accession>A0ACB8UQ30</accession>
<dbReference type="EMBL" id="JALBCA010000156">
    <property type="protein sequence ID" value="KAI2381950.1"/>
    <property type="molecule type" value="Genomic_DNA"/>
</dbReference>
<proteinExistence type="predicted"/>
<organism evidence="1">
    <name type="scientific">Ophidiomyces ophidiicola</name>
    <dbReference type="NCBI Taxonomy" id="1387563"/>
    <lineage>
        <taxon>Eukaryota</taxon>
        <taxon>Fungi</taxon>
        <taxon>Dikarya</taxon>
        <taxon>Ascomycota</taxon>
        <taxon>Pezizomycotina</taxon>
        <taxon>Eurotiomycetes</taxon>
        <taxon>Eurotiomycetidae</taxon>
        <taxon>Onygenales</taxon>
        <taxon>Onygenaceae</taxon>
        <taxon>Ophidiomyces</taxon>
    </lineage>
</organism>
<reference evidence="1" key="1">
    <citation type="journal article" date="2022" name="bioRxiv">
        <title>Population genetic analysis of Ophidiomyces ophidiicola, the causative agent of snake fungal disease, indicates recent introductions to the USA.</title>
        <authorList>
            <person name="Ladner J.T."/>
            <person name="Palmer J.M."/>
            <person name="Ettinger C.L."/>
            <person name="Stajich J.E."/>
            <person name="Farrell T.M."/>
            <person name="Glorioso B.M."/>
            <person name="Lawson B."/>
            <person name="Price S.J."/>
            <person name="Stengle A.G."/>
            <person name="Grear D.A."/>
            <person name="Lorch J.M."/>
        </authorList>
    </citation>
    <scope>NUCLEOTIDE SEQUENCE</scope>
    <source>
        <strain evidence="1">NWHC 24266-5</strain>
    </source>
</reference>
<comment type="caution">
    <text evidence="1">The sequence shown here is derived from an EMBL/GenBank/DDBJ whole genome shotgun (WGS) entry which is preliminary data.</text>
</comment>
<feature type="non-terminal residue" evidence="1">
    <location>
        <position position="150"/>
    </location>
</feature>